<dbReference type="PANTHER" id="PTHR43081:SF19">
    <property type="entry name" value="PH-SENSITIVE ADENYLATE CYCLASE RV1264"/>
    <property type="match status" value="1"/>
</dbReference>
<evidence type="ECO:0000259" key="1">
    <source>
        <dbReference type="PROSITE" id="PS50125"/>
    </source>
</evidence>
<keyword evidence="3" id="KW-1185">Reference proteome</keyword>
<dbReference type="InterPro" id="IPR050697">
    <property type="entry name" value="Adenylyl/Guanylyl_Cyclase_3/4"/>
</dbReference>
<dbReference type="Gene3D" id="3.30.70.1230">
    <property type="entry name" value="Nucleotide cyclase"/>
    <property type="match status" value="1"/>
</dbReference>
<dbReference type="Gene3D" id="1.25.40.10">
    <property type="entry name" value="Tetratricopeptide repeat domain"/>
    <property type="match status" value="1"/>
</dbReference>
<protein>
    <submittedName>
        <fullName evidence="2">Adenylate/guanylate cyclase domain-containing protein</fullName>
    </submittedName>
</protein>
<dbReference type="CDD" id="cd07302">
    <property type="entry name" value="CHD"/>
    <property type="match status" value="1"/>
</dbReference>
<dbReference type="PANTHER" id="PTHR43081">
    <property type="entry name" value="ADENYLATE CYCLASE, TERMINAL-DIFFERENTIATION SPECIFIC-RELATED"/>
    <property type="match status" value="1"/>
</dbReference>
<dbReference type="RefSeq" id="WP_315651929.1">
    <property type="nucleotide sequence ID" value="NZ_JAVXZY010000007.1"/>
</dbReference>
<dbReference type="Proteomes" id="UP001246372">
    <property type="component" value="Unassembled WGS sequence"/>
</dbReference>
<name>A0ABU3PER3_9BURK</name>
<proteinExistence type="predicted"/>
<reference evidence="2" key="1">
    <citation type="submission" date="2023-09" db="EMBL/GenBank/DDBJ databases">
        <title>Paucibacter sp. APW11 Genome sequencing and assembly.</title>
        <authorList>
            <person name="Kim I."/>
        </authorList>
    </citation>
    <scope>NUCLEOTIDE SEQUENCE</scope>
    <source>
        <strain evidence="2">APW11</strain>
    </source>
</reference>
<dbReference type="SUPFAM" id="SSF48452">
    <property type="entry name" value="TPR-like"/>
    <property type="match status" value="1"/>
</dbReference>
<evidence type="ECO:0000313" key="3">
    <source>
        <dbReference type="Proteomes" id="UP001246372"/>
    </source>
</evidence>
<dbReference type="InterPro" id="IPR011990">
    <property type="entry name" value="TPR-like_helical_dom_sf"/>
</dbReference>
<evidence type="ECO:0000313" key="2">
    <source>
        <dbReference type="EMBL" id="MDT9001044.1"/>
    </source>
</evidence>
<organism evidence="2 3">
    <name type="scientific">Roseateles aquae</name>
    <dbReference type="NCBI Taxonomy" id="3077235"/>
    <lineage>
        <taxon>Bacteria</taxon>
        <taxon>Pseudomonadati</taxon>
        <taxon>Pseudomonadota</taxon>
        <taxon>Betaproteobacteria</taxon>
        <taxon>Burkholderiales</taxon>
        <taxon>Sphaerotilaceae</taxon>
        <taxon>Roseateles</taxon>
    </lineage>
</organism>
<dbReference type="Pfam" id="PF00211">
    <property type="entry name" value="Guanylate_cyc"/>
    <property type="match status" value="1"/>
</dbReference>
<dbReference type="SUPFAM" id="SSF55073">
    <property type="entry name" value="Nucleotide cyclase"/>
    <property type="match status" value="1"/>
</dbReference>
<gene>
    <name evidence="2" type="ORF">RQP53_17330</name>
</gene>
<dbReference type="InterPro" id="IPR001054">
    <property type="entry name" value="A/G_cyclase"/>
</dbReference>
<sequence>MSRNWKAGSMTSAGIADFGFPLFKRETKTIAVVDMVESVRLMQRNEDDVIERWRWLVHQVRSTVLPAFQGRMVKSLGDGMLLEFERPHEAVAAVQEVLKQLSVCNLHCDEALSIGLRVGIHVSEMVVDELDVYGAGVNLAARLAGLAEPGDVIVSAEVQSQLRDGLNMHLQDLGLCYLKHIDQPVRAFRVSAGASGHNRWAPDQSADLRPGLAVIPFSGQGNDLALGCAMADDMIAALSMHPGLRLISRLSTAPLTEQSWNPLQLHRLLGVTYILSGSYVCNGDRVRLRVELCDARDETVIWAGGSVAKVSDLFEGQDELIPYVVRQVSQRVLAQELERVRSLPMNSLNAYSLYLGAGELMNSLVRNEFVKAKDLLDHLANRYPRQAASYAMQAKWHVFKIVQGWSDDGDAEAVQARFCARRAIDLNPQQVDALTAEGLTRVIFDNDLAAARLSYGQALSADPQNAYAWALSSGLHSLLGEREQALHAAAQSIDLSPLDPNRFLFESYSALANFCSGRFDCAANWARDSVRHNALHAPSHRLLVAALWHDERVDEAQSALSRYLQLEPQARVGRPLQHAQGRNADAGVMLGQALRAMGLPP</sequence>
<comment type="caution">
    <text evidence="2">The sequence shown here is derived from an EMBL/GenBank/DDBJ whole genome shotgun (WGS) entry which is preliminary data.</text>
</comment>
<dbReference type="PROSITE" id="PS50125">
    <property type="entry name" value="GUANYLATE_CYCLASE_2"/>
    <property type="match status" value="1"/>
</dbReference>
<feature type="domain" description="Guanylate cyclase" evidence="1">
    <location>
        <begin position="29"/>
        <end position="144"/>
    </location>
</feature>
<accession>A0ABU3PER3</accession>
<dbReference type="InterPro" id="IPR029787">
    <property type="entry name" value="Nucleotide_cyclase"/>
</dbReference>
<dbReference type="EMBL" id="JAVXZY010000007">
    <property type="protein sequence ID" value="MDT9001044.1"/>
    <property type="molecule type" value="Genomic_DNA"/>
</dbReference>